<feature type="transmembrane region" description="Helical" evidence="1">
    <location>
        <begin position="448"/>
        <end position="473"/>
    </location>
</feature>
<dbReference type="InterPro" id="IPR002931">
    <property type="entry name" value="Transglutaminase-like"/>
</dbReference>
<accession>A0AAP2DXK2</accession>
<sequence length="589" mass="66489">MITNFANWGEVADWAVPLFTVEEADRKKLAAMAAKQFKATTPEAYVEEVVRFVQDEVRYLGFETGMNSHMPHAPLTVYNQRFGDCKDKALLLTTLLNARGIEAYPMLVNTSDGAYVSDEGPSMYAFDHCVAQVKLNDSTFYIDATIGNQGGTAGQRYFPKYGKGLLVDGRSRDFVSLDKPQPCAITETQTVDMDSVGGSANFSIRTVYTGGQADDVRSQFYGSSRDEIQKRYLKFYGDTYADIEVRAPLRFTDQRDSNIVVIDEYYKIPMFWKPDEKNPKILLCEVSAQSIDSRVSVSKFAKRTAPYRLSYPLNYTHAIVINVPEDWTIEDNDLRIERDQYAYRYSRRYADRKVVITTHYETKASSVPADQYQQYIDDHTKIRDNLWYSLTYDTDFIGQSVSSPTAAGVAWLAMAVAISVLLSVWIYRRYDPVPAYSSVWARSIDGNLVYARYALFITCILLVVQVFTHPYLFSGHLWLPALEDGQYAEAALYALYQVYGAILIPVAGMSMILFQRNRSSTPRVTSVLYAALAGMPLLTAVVSFDQDSNGGGWSPGSLIFMLLLAGIWIGYFHQSTQVKRTFVNCLRAE</sequence>
<dbReference type="SUPFAM" id="SSF54001">
    <property type="entry name" value="Cysteine proteinases"/>
    <property type="match status" value="1"/>
</dbReference>
<dbReference type="Gene3D" id="3.10.620.30">
    <property type="match status" value="1"/>
</dbReference>
<evidence type="ECO:0000259" key="2">
    <source>
        <dbReference type="Pfam" id="PF01841"/>
    </source>
</evidence>
<dbReference type="EMBL" id="JAHESE010000002">
    <property type="protein sequence ID" value="MBT1707599.1"/>
    <property type="molecule type" value="Genomic_DNA"/>
</dbReference>
<keyword evidence="1" id="KW-1133">Transmembrane helix</keyword>
<comment type="caution">
    <text evidence="3">The sequence shown here is derived from an EMBL/GenBank/DDBJ whole genome shotgun (WGS) entry which is preliminary data.</text>
</comment>
<name>A0AAP2DXK2_9BACT</name>
<reference evidence="3 4" key="1">
    <citation type="submission" date="2021-05" db="EMBL/GenBank/DDBJ databases">
        <title>A Polyphasic approach of four new species of the genus Ohtaekwangia: Ohtaekwangia histidinii sp. nov., Ohtaekwangia cretensis sp. nov., Ohtaekwangia indiensis sp. nov., Ohtaekwangia reichenbachii sp. nov. from diverse environment.</title>
        <authorList>
            <person name="Octaviana S."/>
        </authorList>
    </citation>
    <scope>NUCLEOTIDE SEQUENCE [LARGE SCALE GENOMIC DNA]</scope>
    <source>
        <strain evidence="3 4">PWU5</strain>
    </source>
</reference>
<dbReference type="Pfam" id="PF01841">
    <property type="entry name" value="Transglut_core"/>
    <property type="match status" value="1"/>
</dbReference>
<gene>
    <name evidence="3" type="ORF">KK062_05165</name>
</gene>
<evidence type="ECO:0000256" key="1">
    <source>
        <dbReference type="SAM" id="Phobius"/>
    </source>
</evidence>
<feature type="transmembrane region" description="Helical" evidence="1">
    <location>
        <begin position="526"/>
        <end position="544"/>
    </location>
</feature>
<keyword evidence="4" id="KW-1185">Reference proteome</keyword>
<dbReference type="Gene3D" id="2.60.120.1130">
    <property type="match status" value="1"/>
</dbReference>
<keyword evidence="1" id="KW-0812">Transmembrane</keyword>
<dbReference type="Proteomes" id="UP001319080">
    <property type="component" value="Unassembled WGS sequence"/>
</dbReference>
<dbReference type="InterPro" id="IPR038765">
    <property type="entry name" value="Papain-like_cys_pep_sf"/>
</dbReference>
<dbReference type="Pfam" id="PF10754">
    <property type="entry name" value="DUF2569"/>
    <property type="match status" value="1"/>
</dbReference>
<evidence type="ECO:0000313" key="4">
    <source>
        <dbReference type="Proteomes" id="UP001319080"/>
    </source>
</evidence>
<feature type="domain" description="Transglutaminase-like" evidence="2">
    <location>
        <begin position="34"/>
        <end position="139"/>
    </location>
</feature>
<evidence type="ECO:0000313" key="3">
    <source>
        <dbReference type="EMBL" id="MBT1707599.1"/>
    </source>
</evidence>
<dbReference type="AlphaFoldDB" id="A0AAP2DXK2"/>
<protein>
    <submittedName>
        <fullName evidence="3">OPT/YSL family transporter</fullName>
    </submittedName>
</protein>
<keyword evidence="1" id="KW-0472">Membrane</keyword>
<feature type="transmembrane region" description="Helical" evidence="1">
    <location>
        <begin position="550"/>
        <end position="572"/>
    </location>
</feature>
<organism evidence="3 4">
    <name type="scientific">Dawidia cretensis</name>
    <dbReference type="NCBI Taxonomy" id="2782350"/>
    <lineage>
        <taxon>Bacteria</taxon>
        <taxon>Pseudomonadati</taxon>
        <taxon>Bacteroidota</taxon>
        <taxon>Cytophagia</taxon>
        <taxon>Cytophagales</taxon>
        <taxon>Chryseotaleaceae</taxon>
        <taxon>Dawidia</taxon>
    </lineage>
</organism>
<proteinExistence type="predicted"/>
<dbReference type="InterPro" id="IPR019690">
    <property type="entry name" value="DUF2569"/>
</dbReference>
<feature type="transmembrane region" description="Helical" evidence="1">
    <location>
        <begin position="409"/>
        <end position="427"/>
    </location>
</feature>
<feature type="transmembrane region" description="Helical" evidence="1">
    <location>
        <begin position="493"/>
        <end position="514"/>
    </location>
</feature>